<dbReference type="GO" id="GO:0009982">
    <property type="term" value="F:pseudouridine synthase activity"/>
    <property type="evidence" value="ECO:0007669"/>
    <property type="project" value="InterPro"/>
</dbReference>
<accession>A0A286G8H5</accession>
<protein>
    <recommendedName>
        <fullName evidence="3">Pseudouridine synthase</fullName>
        <ecNumber evidence="3">5.4.99.-</ecNumber>
    </recommendedName>
</protein>
<dbReference type="PANTHER" id="PTHR47683">
    <property type="entry name" value="PSEUDOURIDINE SYNTHASE FAMILY PROTEIN-RELATED"/>
    <property type="match status" value="1"/>
</dbReference>
<dbReference type="Gene3D" id="3.30.70.1560">
    <property type="entry name" value="Alpha-L RNA-binding motif"/>
    <property type="match status" value="1"/>
</dbReference>
<dbReference type="PROSITE" id="PS01149">
    <property type="entry name" value="PSI_RSU"/>
    <property type="match status" value="1"/>
</dbReference>
<dbReference type="Proteomes" id="UP000219621">
    <property type="component" value="Unassembled WGS sequence"/>
</dbReference>
<evidence type="ECO:0000313" key="6">
    <source>
        <dbReference type="EMBL" id="SOD91830.1"/>
    </source>
</evidence>
<evidence type="ECO:0000256" key="1">
    <source>
        <dbReference type="ARBA" id="ARBA00008348"/>
    </source>
</evidence>
<sequence length="322" mass="34686">MNRQGRPRAASGQGRSFRDPVKRAMRAAGAEADRDDPKGKSRDKAAGSAKAAPSPRKAEPARAAEPAGKTRAGGGGVIRQQGLAKEGPRRRVVRSPAAPEREEGAAVTRHRGAGAKARPPKGAAAAPARPPRDVGPPRYIAFHKPYGVLSQFTAESGQRALAEFGLPAEVYAAGRLDMDSEGLLLLSNDGTFINRLLSPHHAHARSYLVQVEGVPDEAALDRLRQGVELRGYTTRPAGVERLDAEPDLPPRDPPIRQRRHIPTTWLRITLTEGRNRQVRRMTAAVGHPTLRLVRVAIGGLTLGDLPPGQWREVARRDVLPPG</sequence>
<dbReference type="GO" id="GO:0003723">
    <property type="term" value="F:RNA binding"/>
    <property type="evidence" value="ECO:0007669"/>
    <property type="project" value="InterPro"/>
</dbReference>
<dbReference type="InterPro" id="IPR050343">
    <property type="entry name" value="RsuA_PseudoU_synthase"/>
</dbReference>
<organism evidence="6 7">
    <name type="scientific">Caenispirillum bisanense</name>
    <dbReference type="NCBI Taxonomy" id="414052"/>
    <lineage>
        <taxon>Bacteria</taxon>
        <taxon>Pseudomonadati</taxon>
        <taxon>Pseudomonadota</taxon>
        <taxon>Alphaproteobacteria</taxon>
        <taxon>Rhodospirillales</taxon>
        <taxon>Novispirillaceae</taxon>
        <taxon>Caenispirillum</taxon>
    </lineage>
</organism>
<dbReference type="EMBL" id="OCNJ01000002">
    <property type="protein sequence ID" value="SOD91830.1"/>
    <property type="molecule type" value="Genomic_DNA"/>
</dbReference>
<feature type="compositionally biased region" description="Low complexity" evidence="4">
    <location>
        <begin position="46"/>
        <end position="55"/>
    </location>
</feature>
<dbReference type="GO" id="GO:0140098">
    <property type="term" value="F:catalytic activity, acting on RNA"/>
    <property type="evidence" value="ECO:0007669"/>
    <property type="project" value="UniProtKB-ARBA"/>
</dbReference>
<feature type="compositionally biased region" description="Basic and acidic residues" evidence="4">
    <location>
        <begin position="31"/>
        <end position="45"/>
    </location>
</feature>
<name>A0A286G8H5_9PROT</name>
<dbReference type="Gene3D" id="3.30.70.580">
    <property type="entry name" value="Pseudouridine synthase I, catalytic domain, N-terminal subdomain"/>
    <property type="match status" value="1"/>
</dbReference>
<dbReference type="GO" id="GO:0006364">
    <property type="term" value="P:rRNA processing"/>
    <property type="evidence" value="ECO:0007669"/>
    <property type="project" value="UniProtKB-ARBA"/>
</dbReference>
<comment type="similarity">
    <text evidence="1 3">Belongs to the pseudouridine synthase RsuA family.</text>
</comment>
<dbReference type="EC" id="5.4.99.-" evidence="3"/>
<dbReference type="InterPro" id="IPR006145">
    <property type="entry name" value="PsdUridine_synth_RsuA/RluA"/>
</dbReference>
<evidence type="ECO:0000256" key="3">
    <source>
        <dbReference type="RuleBase" id="RU003887"/>
    </source>
</evidence>
<dbReference type="AlphaFoldDB" id="A0A286G8H5"/>
<dbReference type="GO" id="GO:0001522">
    <property type="term" value="P:pseudouridine synthesis"/>
    <property type="evidence" value="ECO:0007669"/>
    <property type="project" value="InterPro"/>
</dbReference>
<dbReference type="SUPFAM" id="SSF55120">
    <property type="entry name" value="Pseudouridine synthase"/>
    <property type="match status" value="1"/>
</dbReference>
<gene>
    <name evidence="6" type="ORF">SAMN05421508_102129</name>
</gene>
<dbReference type="InterPro" id="IPR020103">
    <property type="entry name" value="PsdUridine_synth_cat_dom_sf"/>
</dbReference>
<dbReference type="Pfam" id="PF00849">
    <property type="entry name" value="PseudoU_synth_2"/>
    <property type="match status" value="1"/>
</dbReference>
<evidence type="ECO:0000256" key="2">
    <source>
        <dbReference type="ARBA" id="ARBA00023235"/>
    </source>
</evidence>
<evidence type="ECO:0000259" key="5">
    <source>
        <dbReference type="Pfam" id="PF00849"/>
    </source>
</evidence>
<evidence type="ECO:0000256" key="4">
    <source>
        <dbReference type="SAM" id="MobiDB-lite"/>
    </source>
</evidence>
<evidence type="ECO:0000313" key="7">
    <source>
        <dbReference type="Proteomes" id="UP000219621"/>
    </source>
</evidence>
<dbReference type="InterPro" id="IPR020094">
    <property type="entry name" value="TruA/RsuA/RluB/E/F_N"/>
</dbReference>
<dbReference type="InterPro" id="IPR042092">
    <property type="entry name" value="PsdUridine_s_RsuA/RluB/E/F_cat"/>
</dbReference>
<feature type="domain" description="Pseudouridine synthase RsuA/RluA-like" evidence="5">
    <location>
        <begin position="139"/>
        <end position="284"/>
    </location>
</feature>
<dbReference type="PANTHER" id="PTHR47683:SF2">
    <property type="entry name" value="RNA-BINDING S4 DOMAIN-CONTAINING PROTEIN"/>
    <property type="match status" value="1"/>
</dbReference>
<dbReference type="InterPro" id="IPR000748">
    <property type="entry name" value="PsdUridine_synth_RsuA/RluB/E/F"/>
</dbReference>
<keyword evidence="2 3" id="KW-0413">Isomerase</keyword>
<feature type="region of interest" description="Disordered" evidence="4">
    <location>
        <begin position="1"/>
        <end position="134"/>
    </location>
</feature>
<proteinExistence type="inferred from homology"/>
<reference evidence="6 7" key="1">
    <citation type="submission" date="2017-09" db="EMBL/GenBank/DDBJ databases">
        <authorList>
            <person name="Ehlers B."/>
            <person name="Leendertz F.H."/>
        </authorList>
    </citation>
    <scope>NUCLEOTIDE SEQUENCE [LARGE SCALE GENOMIC DNA]</scope>
    <source>
        <strain evidence="6 7">USBA 140</strain>
    </source>
</reference>
<keyword evidence="7" id="KW-1185">Reference proteome</keyword>
<feature type="compositionally biased region" description="Low complexity" evidence="4">
    <location>
        <begin position="114"/>
        <end position="127"/>
    </location>
</feature>
<dbReference type="RefSeq" id="WP_245913375.1">
    <property type="nucleotide sequence ID" value="NZ_OCNJ01000002.1"/>
</dbReference>
<dbReference type="InterPro" id="IPR018496">
    <property type="entry name" value="PsdUridine_synth_RsuA/RluB_CS"/>
</dbReference>
<dbReference type="NCBIfam" id="TIGR00093">
    <property type="entry name" value="pseudouridine synthase"/>
    <property type="match status" value="1"/>
</dbReference>